<organism evidence="1 2">
    <name type="scientific">Araneus ventricosus</name>
    <name type="common">Orbweaver spider</name>
    <name type="synonym">Epeira ventricosa</name>
    <dbReference type="NCBI Taxonomy" id="182803"/>
    <lineage>
        <taxon>Eukaryota</taxon>
        <taxon>Metazoa</taxon>
        <taxon>Ecdysozoa</taxon>
        <taxon>Arthropoda</taxon>
        <taxon>Chelicerata</taxon>
        <taxon>Arachnida</taxon>
        <taxon>Araneae</taxon>
        <taxon>Araneomorphae</taxon>
        <taxon>Entelegynae</taxon>
        <taxon>Araneoidea</taxon>
        <taxon>Araneidae</taxon>
        <taxon>Araneus</taxon>
    </lineage>
</organism>
<evidence type="ECO:0000313" key="1">
    <source>
        <dbReference type="EMBL" id="GBM80229.1"/>
    </source>
</evidence>
<reference evidence="1 2" key="1">
    <citation type="journal article" date="2019" name="Sci. Rep.">
        <title>Orb-weaving spider Araneus ventricosus genome elucidates the spidroin gene catalogue.</title>
        <authorList>
            <person name="Kono N."/>
            <person name="Nakamura H."/>
            <person name="Ohtoshi R."/>
            <person name="Moran D.A.P."/>
            <person name="Shinohara A."/>
            <person name="Yoshida Y."/>
            <person name="Fujiwara M."/>
            <person name="Mori M."/>
            <person name="Tomita M."/>
            <person name="Arakawa K."/>
        </authorList>
    </citation>
    <scope>NUCLEOTIDE SEQUENCE [LARGE SCALE GENOMIC DNA]</scope>
</reference>
<proteinExistence type="predicted"/>
<evidence type="ECO:0000313" key="2">
    <source>
        <dbReference type="Proteomes" id="UP000499080"/>
    </source>
</evidence>
<accession>A0A4Y2ISM0</accession>
<gene>
    <name evidence="1" type="ORF">AVEN_25310_1</name>
</gene>
<protein>
    <submittedName>
        <fullName evidence="1">Uncharacterized protein</fullName>
    </submittedName>
</protein>
<comment type="caution">
    <text evidence="1">The sequence shown here is derived from an EMBL/GenBank/DDBJ whole genome shotgun (WGS) entry which is preliminary data.</text>
</comment>
<name>A0A4Y2ISM0_ARAVE</name>
<dbReference type="AlphaFoldDB" id="A0A4Y2ISM0"/>
<dbReference type="Proteomes" id="UP000499080">
    <property type="component" value="Unassembled WGS sequence"/>
</dbReference>
<keyword evidence="2" id="KW-1185">Reference proteome</keyword>
<sequence length="197" mass="22292">MLMQFPDKLGTISTQISGSSDSNDTLITMPSQFLQTNRDDDMSLESKDLSDLARQYYHHAIAVSRQTEMLSDLESAILRFQRHDFITMSSQSPDKQRCYRISNQRSSDSKDTTLSPCHPSLQTNRDVIVSRISDPPIPKTRLYHHAIAVSRQTGTISDLESAILRFHFTTLSPCHRSLQTNRDVIGSRISDPPIPKT</sequence>
<dbReference type="EMBL" id="BGPR01002867">
    <property type="protein sequence ID" value="GBM80229.1"/>
    <property type="molecule type" value="Genomic_DNA"/>
</dbReference>